<accession>A0A9Q0JKH3</accession>
<comment type="caution">
    <text evidence="2">The sequence shown here is derived from an EMBL/GenBank/DDBJ whole genome shotgun (WGS) entry which is preliminary data.</text>
</comment>
<evidence type="ECO:0000313" key="2">
    <source>
        <dbReference type="EMBL" id="KAJ4844964.1"/>
    </source>
</evidence>
<dbReference type="PANTHER" id="PTHR33484:SF12">
    <property type="entry name" value="AP2_ERF DOMAIN-CONTAINING PROTEIN"/>
    <property type="match status" value="1"/>
</dbReference>
<name>A0A9Q0JKH3_9ROSI</name>
<evidence type="ECO:0000256" key="1">
    <source>
        <dbReference type="SAM" id="MobiDB-lite"/>
    </source>
</evidence>
<reference evidence="2" key="2">
    <citation type="journal article" date="2023" name="Plants (Basel)">
        <title>Annotation of the Turnera subulata (Passifloraceae) Draft Genome Reveals the S-Locus Evolved after the Divergence of Turneroideae from Passifloroideae in a Stepwise Manner.</title>
        <authorList>
            <person name="Henning P.M."/>
            <person name="Roalson E.H."/>
            <person name="Mir W."/>
            <person name="McCubbin A.G."/>
            <person name="Shore J.S."/>
        </authorList>
    </citation>
    <scope>NUCLEOTIDE SEQUENCE</scope>
    <source>
        <strain evidence="2">F60SS</strain>
    </source>
</reference>
<evidence type="ECO:0000313" key="3">
    <source>
        <dbReference type="Proteomes" id="UP001141552"/>
    </source>
</evidence>
<organism evidence="2 3">
    <name type="scientific">Turnera subulata</name>
    <dbReference type="NCBI Taxonomy" id="218843"/>
    <lineage>
        <taxon>Eukaryota</taxon>
        <taxon>Viridiplantae</taxon>
        <taxon>Streptophyta</taxon>
        <taxon>Embryophyta</taxon>
        <taxon>Tracheophyta</taxon>
        <taxon>Spermatophyta</taxon>
        <taxon>Magnoliopsida</taxon>
        <taxon>eudicotyledons</taxon>
        <taxon>Gunneridae</taxon>
        <taxon>Pentapetalae</taxon>
        <taxon>rosids</taxon>
        <taxon>fabids</taxon>
        <taxon>Malpighiales</taxon>
        <taxon>Passifloraceae</taxon>
        <taxon>Turnera</taxon>
    </lineage>
</organism>
<protein>
    <submittedName>
        <fullName evidence="2">Uncharacterized protein</fullName>
    </submittedName>
</protein>
<dbReference type="Proteomes" id="UP001141552">
    <property type="component" value="Unassembled WGS sequence"/>
</dbReference>
<keyword evidence="3" id="KW-1185">Reference proteome</keyword>
<dbReference type="OrthoDB" id="836636at2759"/>
<feature type="compositionally biased region" description="Polar residues" evidence="1">
    <location>
        <begin position="34"/>
        <end position="56"/>
    </location>
</feature>
<sequence length="123" mass="13977">MTPQDLTRIAHEDFPLIDECFGRASRTERYARPPSSTLSPGQRNLPQHRNPQHQQSFVYHGPQISTVRMSVTSSNQVTQYYGPAVSRKEPPQPPVINSDIAAHVYGGFVIVEHGRTSQVRRYY</sequence>
<dbReference type="EMBL" id="JAKUCV010001823">
    <property type="protein sequence ID" value="KAJ4844964.1"/>
    <property type="molecule type" value="Genomic_DNA"/>
</dbReference>
<proteinExistence type="predicted"/>
<dbReference type="AlphaFoldDB" id="A0A9Q0JKH3"/>
<reference evidence="2" key="1">
    <citation type="submission" date="2022-02" db="EMBL/GenBank/DDBJ databases">
        <authorList>
            <person name="Henning P.M."/>
            <person name="McCubbin A.G."/>
            <person name="Shore J.S."/>
        </authorList>
    </citation>
    <scope>NUCLEOTIDE SEQUENCE</scope>
    <source>
        <strain evidence="2">F60SS</strain>
        <tissue evidence="2">Leaves</tissue>
    </source>
</reference>
<feature type="region of interest" description="Disordered" evidence="1">
    <location>
        <begin position="25"/>
        <end position="56"/>
    </location>
</feature>
<dbReference type="PANTHER" id="PTHR33484">
    <property type="entry name" value="BNAC07G33360D PROTEIN"/>
    <property type="match status" value="1"/>
</dbReference>
<gene>
    <name evidence="2" type="ORF">Tsubulata_011694</name>
</gene>